<gene>
    <name evidence="1" type="ORF">CLF_105620</name>
</gene>
<organism evidence="1 2">
    <name type="scientific">Clonorchis sinensis</name>
    <name type="common">Chinese liver fluke</name>
    <dbReference type="NCBI Taxonomy" id="79923"/>
    <lineage>
        <taxon>Eukaryota</taxon>
        <taxon>Metazoa</taxon>
        <taxon>Spiralia</taxon>
        <taxon>Lophotrochozoa</taxon>
        <taxon>Platyhelminthes</taxon>
        <taxon>Trematoda</taxon>
        <taxon>Digenea</taxon>
        <taxon>Opisthorchiida</taxon>
        <taxon>Opisthorchiata</taxon>
        <taxon>Opisthorchiidae</taxon>
        <taxon>Clonorchis</taxon>
    </lineage>
</organism>
<reference key="2">
    <citation type="submission" date="2011-10" db="EMBL/GenBank/DDBJ databases">
        <title>The genome and transcriptome sequence of Clonorchis sinensis provide insights into the carcinogenic liver fluke.</title>
        <authorList>
            <person name="Wang X."/>
            <person name="Huang Y."/>
            <person name="Chen W."/>
            <person name="Liu H."/>
            <person name="Guo L."/>
            <person name="Chen Y."/>
            <person name="Luo F."/>
            <person name="Zhou W."/>
            <person name="Sun J."/>
            <person name="Mao Q."/>
            <person name="Liang P."/>
            <person name="Zhou C."/>
            <person name="Tian Y."/>
            <person name="Men J."/>
            <person name="Lv X."/>
            <person name="Huang L."/>
            <person name="Zhou J."/>
            <person name="Hu Y."/>
            <person name="Li R."/>
            <person name="Zhang F."/>
            <person name="Lei H."/>
            <person name="Li X."/>
            <person name="Hu X."/>
            <person name="Liang C."/>
            <person name="Xu J."/>
            <person name="Wu Z."/>
            <person name="Yu X."/>
        </authorList>
    </citation>
    <scope>NUCLEOTIDE SEQUENCE</scope>
    <source>
        <strain>Henan</strain>
    </source>
</reference>
<dbReference type="EMBL" id="DF143117">
    <property type="protein sequence ID" value="GAA51127.1"/>
    <property type="molecule type" value="Genomic_DNA"/>
</dbReference>
<name>G7YDU3_CLOSI</name>
<keyword evidence="2" id="KW-1185">Reference proteome</keyword>
<protein>
    <submittedName>
        <fullName evidence="1">Uncharacterized protein</fullName>
    </submittedName>
</protein>
<dbReference type="AlphaFoldDB" id="G7YDU3"/>
<evidence type="ECO:0000313" key="1">
    <source>
        <dbReference type="EMBL" id="GAA51127.1"/>
    </source>
</evidence>
<reference evidence="1" key="1">
    <citation type="journal article" date="2011" name="Genome Biol.">
        <title>The draft genome of the carcinogenic human liver fluke Clonorchis sinensis.</title>
        <authorList>
            <person name="Wang X."/>
            <person name="Chen W."/>
            <person name="Huang Y."/>
            <person name="Sun J."/>
            <person name="Men J."/>
            <person name="Liu H."/>
            <person name="Luo F."/>
            <person name="Guo L."/>
            <person name="Lv X."/>
            <person name="Deng C."/>
            <person name="Zhou C."/>
            <person name="Fan Y."/>
            <person name="Li X."/>
            <person name="Huang L."/>
            <person name="Hu Y."/>
            <person name="Liang C."/>
            <person name="Hu X."/>
            <person name="Xu J."/>
            <person name="Yu X."/>
        </authorList>
    </citation>
    <scope>NUCLEOTIDE SEQUENCE [LARGE SCALE GENOMIC DNA]</scope>
    <source>
        <strain evidence="1">Henan</strain>
    </source>
</reference>
<evidence type="ECO:0000313" key="2">
    <source>
        <dbReference type="Proteomes" id="UP000008909"/>
    </source>
</evidence>
<proteinExistence type="predicted"/>
<accession>G7YDU3</accession>
<sequence length="171" mass="19593">MGITRLSSEGTTATHATEPSFRSPLFGVRTLTLRCAAQFLRKPLSLGDYGGDRSPLFGHYSPGYSFLKYRFREGFFVSSFARILSSLYSLPDFFTIILDSDCAALSECILPKKVLLKYLNRTSSQYQVFDFLSRNFRFSLFLSKWCVASNLNNCWLTNKRRCNRLYDSSGY</sequence>
<dbReference type="Proteomes" id="UP000008909">
    <property type="component" value="Unassembled WGS sequence"/>
</dbReference>